<dbReference type="RefSeq" id="WP_265134131.1">
    <property type="nucleotide sequence ID" value="NZ_FXTX01000006.1"/>
</dbReference>
<feature type="transmembrane region" description="Helical" evidence="10">
    <location>
        <begin position="290"/>
        <end position="310"/>
    </location>
</feature>
<feature type="transmembrane region" description="Helical" evidence="10">
    <location>
        <begin position="20"/>
        <end position="37"/>
    </location>
</feature>
<comment type="caution">
    <text evidence="11">The sequence shown here is derived from an EMBL/GenBank/DDBJ whole genome shotgun (WGS) entry which is preliminary data.</text>
</comment>
<keyword evidence="5 10" id="KW-0812">Transmembrane</keyword>
<protein>
    <submittedName>
        <fullName evidence="11">Trk system potassium uptake protein TrkH</fullName>
    </submittedName>
</protein>
<keyword evidence="2" id="KW-0813">Transport</keyword>
<dbReference type="GO" id="GO:0005886">
    <property type="term" value="C:plasma membrane"/>
    <property type="evidence" value="ECO:0007669"/>
    <property type="project" value="UniProtKB-SubCell"/>
</dbReference>
<name>A0AA46ADS5_9AQUI</name>
<dbReference type="PANTHER" id="PTHR32024">
    <property type="entry name" value="TRK SYSTEM POTASSIUM UPTAKE PROTEIN TRKG-RELATED"/>
    <property type="match status" value="1"/>
</dbReference>
<evidence type="ECO:0000313" key="12">
    <source>
        <dbReference type="Proteomes" id="UP001157947"/>
    </source>
</evidence>
<evidence type="ECO:0000256" key="8">
    <source>
        <dbReference type="ARBA" id="ARBA00023065"/>
    </source>
</evidence>
<keyword evidence="4" id="KW-0633">Potassium transport</keyword>
<evidence type="ECO:0000256" key="7">
    <source>
        <dbReference type="ARBA" id="ARBA00022989"/>
    </source>
</evidence>
<accession>A0AA46ADS5</accession>
<dbReference type="InterPro" id="IPR003445">
    <property type="entry name" value="Cat_transpt"/>
</dbReference>
<keyword evidence="12" id="KW-1185">Reference proteome</keyword>
<dbReference type="InterPro" id="IPR004772">
    <property type="entry name" value="TrkH"/>
</dbReference>
<reference evidence="11" key="1">
    <citation type="submission" date="2017-05" db="EMBL/GenBank/DDBJ databases">
        <authorList>
            <person name="Varghese N."/>
            <person name="Submissions S."/>
        </authorList>
    </citation>
    <scope>NUCLEOTIDE SEQUENCE</scope>
    <source>
        <strain evidence="11">DSM 18763</strain>
    </source>
</reference>
<gene>
    <name evidence="11" type="ORF">SAMN06264868_10624</name>
</gene>
<evidence type="ECO:0000256" key="6">
    <source>
        <dbReference type="ARBA" id="ARBA00022958"/>
    </source>
</evidence>
<organism evidence="11 12">
    <name type="scientific">Venenivibrio stagnispumantis</name>
    <dbReference type="NCBI Taxonomy" id="407998"/>
    <lineage>
        <taxon>Bacteria</taxon>
        <taxon>Pseudomonadati</taxon>
        <taxon>Aquificota</taxon>
        <taxon>Aquificia</taxon>
        <taxon>Aquificales</taxon>
        <taxon>Hydrogenothermaceae</taxon>
        <taxon>Venenivibrio</taxon>
    </lineage>
</organism>
<feature type="transmembrane region" description="Helical" evidence="10">
    <location>
        <begin position="135"/>
        <end position="152"/>
    </location>
</feature>
<keyword evidence="3" id="KW-1003">Cell membrane</keyword>
<evidence type="ECO:0000256" key="2">
    <source>
        <dbReference type="ARBA" id="ARBA00022448"/>
    </source>
</evidence>
<sequence length="455" mass="50530">MKIKESYERIKNNFQLSPVQIVLISYIALILIGSILLKLPISTTKDISFLDALFTATSATTVTGLIVLDTPKDFTFFGQIIILLLIQIGGLGYMTMTTFFLLMLRKKASIKERMILAESLNYPGIAGVVRFLKRVFSIVIIIEIIGAFALLIDFIKEYPLEKAVYLSIFHSISAFNNAGFSLFSDNLMKYKSDIYLNFVIAILIIVGGIGFYVITELILYFKKEITRISTHTKIVIYFSLFLIVWGAISILISEFNHYKGLWSYNWSDRIIISLFTSVSSRTAGFNTIDFSILSESTLFIIIILMFIGASPGGTGGGVKTITVSVVGLAILNYLKGKKDVNVFKRRINPNIIYKAMVILALAFLYNTLITLTIVRVEEKPFIASLFEVVSAFSTVGLSVGLPNGLSLSADFSPFGKILIILTMIVGRVGILGFALALSGKQKESYIKYPEARIVL</sequence>
<keyword evidence="8" id="KW-0406">Ion transport</keyword>
<feature type="transmembrane region" description="Helical" evidence="10">
    <location>
        <begin position="417"/>
        <end position="437"/>
    </location>
</feature>
<evidence type="ECO:0000313" key="11">
    <source>
        <dbReference type="EMBL" id="SMP08457.1"/>
    </source>
</evidence>
<dbReference type="Proteomes" id="UP001157947">
    <property type="component" value="Unassembled WGS sequence"/>
</dbReference>
<evidence type="ECO:0000256" key="1">
    <source>
        <dbReference type="ARBA" id="ARBA00004651"/>
    </source>
</evidence>
<evidence type="ECO:0000256" key="9">
    <source>
        <dbReference type="ARBA" id="ARBA00023136"/>
    </source>
</evidence>
<dbReference type="PANTHER" id="PTHR32024:SF1">
    <property type="entry name" value="KTR SYSTEM POTASSIUM UPTAKE PROTEIN B"/>
    <property type="match status" value="1"/>
</dbReference>
<keyword evidence="7 10" id="KW-1133">Transmembrane helix</keyword>
<evidence type="ECO:0000256" key="5">
    <source>
        <dbReference type="ARBA" id="ARBA00022692"/>
    </source>
</evidence>
<keyword evidence="6" id="KW-0630">Potassium</keyword>
<feature type="transmembrane region" description="Helical" evidence="10">
    <location>
        <begin position="80"/>
        <end position="104"/>
    </location>
</feature>
<dbReference type="AlphaFoldDB" id="A0AA46ADS5"/>
<proteinExistence type="predicted"/>
<evidence type="ECO:0000256" key="4">
    <source>
        <dbReference type="ARBA" id="ARBA00022538"/>
    </source>
</evidence>
<evidence type="ECO:0000256" key="10">
    <source>
        <dbReference type="SAM" id="Phobius"/>
    </source>
</evidence>
<keyword evidence="9 10" id="KW-0472">Membrane</keyword>
<comment type="subcellular location">
    <subcellularLocation>
        <location evidence="1">Cell membrane</location>
        <topology evidence="1">Multi-pass membrane protein</topology>
    </subcellularLocation>
</comment>
<feature type="transmembrane region" description="Helical" evidence="10">
    <location>
        <begin position="195"/>
        <end position="214"/>
    </location>
</feature>
<dbReference type="EMBL" id="FXTX01000006">
    <property type="protein sequence ID" value="SMP08457.1"/>
    <property type="molecule type" value="Genomic_DNA"/>
</dbReference>
<dbReference type="NCBIfam" id="TIGR00933">
    <property type="entry name" value="2a38"/>
    <property type="match status" value="1"/>
</dbReference>
<feature type="transmembrane region" description="Helical" evidence="10">
    <location>
        <begin position="234"/>
        <end position="252"/>
    </location>
</feature>
<dbReference type="GO" id="GO:0015379">
    <property type="term" value="F:potassium:chloride symporter activity"/>
    <property type="evidence" value="ECO:0007669"/>
    <property type="project" value="InterPro"/>
</dbReference>
<feature type="transmembrane region" description="Helical" evidence="10">
    <location>
        <begin position="355"/>
        <end position="375"/>
    </location>
</feature>
<dbReference type="Pfam" id="PF02386">
    <property type="entry name" value="TrkH"/>
    <property type="match status" value="1"/>
</dbReference>
<evidence type="ECO:0000256" key="3">
    <source>
        <dbReference type="ARBA" id="ARBA00022475"/>
    </source>
</evidence>